<accession>A0A6J2FMZ8</accession>
<dbReference type="FunFam" id="3.30.420.40:FF:000166">
    <property type="entry name" value="Actin like 8"/>
    <property type="match status" value="1"/>
</dbReference>
<dbReference type="PANTHER" id="PTHR11937">
    <property type="entry name" value="ACTIN"/>
    <property type="match status" value="1"/>
</dbReference>
<dbReference type="Pfam" id="PF00022">
    <property type="entry name" value="Actin"/>
    <property type="match status" value="1"/>
</dbReference>
<evidence type="ECO:0000313" key="3">
    <source>
        <dbReference type="RefSeq" id="XP_027481405.1"/>
    </source>
</evidence>
<dbReference type="SMART" id="SM00268">
    <property type="entry name" value="ACTIN"/>
    <property type="match status" value="1"/>
</dbReference>
<name>A0A6J2FMZ8_ZALCA</name>
<dbReference type="OrthoDB" id="9519058at2759"/>
<protein>
    <submittedName>
        <fullName evidence="3">Actin-like protein 8 isoform X1</fullName>
    </submittedName>
</protein>
<dbReference type="InterPro" id="IPR043129">
    <property type="entry name" value="ATPase_NBD"/>
</dbReference>
<comment type="similarity">
    <text evidence="1">Belongs to the actin family.</text>
</comment>
<dbReference type="Gene3D" id="3.90.640.10">
    <property type="entry name" value="Actin, Chain A, domain 4"/>
    <property type="match status" value="1"/>
</dbReference>
<organism evidence="2 3">
    <name type="scientific">Zalophus californianus</name>
    <name type="common">California sealion</name>
    <dbReference type="NCBI Taxonomy" id="9704"/>
    <lineage>
        <taxon>Eukaryota</taxon>
        <taxon>Metazoa</taxon>
        <taxon>Chordata</taxon>
        <taxon>Craniata</taxon>
        <taxon>Vertebrata</taxon>
        <taxon>Euteleostomi</taxon>
        <taxon>Mammalia</taxon>
        <taxon>Eutheria</taxon>
        <taxon>Laurasiatheria</taxon>
        <taxon>Carnivora</taxon>
        <taxon>Caniformia</taxon>
        <taxon>Pinnipedia</taxon>
        <taxon>Otariidae</taxon>
        <taxon>Zalophus</taxon>
    </lineage>
</organism>
<keyword evidence="2" id="KW-1185">Reference proteome</keyword>
<dbReference type="PRINTS" id="PR00190">
    <property type="entry name" value="ACTIN"/>
</dbReference>
<dbReference type="AlphaFoldDB" id="A0A6J2FMZ8"/>
<dbReference type="SUPFAM" id="SSF53067">
    <property type="entry name" value="Actin-like ATPase domain"/>
    <property type="match status" value="2"/>
</dbReference>
<dbReference type="CTD" id="81569"/>
<dbReference type="RefSeq" id="XP_027481405.1">
    <property type="nucleotide sequence ID" value="XM_027625604.1"/>
</dbReference>
<sequence>MDLRGRVQKTSPTSAFTMDARTIIIDHGSGFLKAGFSGWNEPQMVFPSIVNYIPCRENPGPSYAQRRVSLGIDICHPDTFSYPIQRGRILNWEGMEHIWSFVLERHRREHEDFPVMVTESPLKEPADRRKTLEIMFELQDVPSILLADQLEMSLYASGLLTGVVVDSGYGLTRVQPFYLGRPLRPSGKTLEFAGQDLSAYLFKSLFKEDRNHHNLFQLETVATTQMSKCYVPQNLAEALDFRQSLPSGSDENNTYQLPDGTPVELTPMQRLAPEMFFSPQVFDLQGPSISQAVVDAVLACEAALHPLLISHVMACGGNTLYPGFTKRLYKELITDHFSSTKAAMWVGSNRNFSVWLGASVVAHLSSYKSEWMTKEEYEESQRL</sequence>
<dbReference type="FunFam" id="3.90.640.10:FF:000027">
    <property type="entry name" value="Actin like 8"/>
    <property type="match status" value="1"/>
</dbReference>
<dbReference type="Proteomes" id="UP000515165">
    <property type="component" value="Chromosome 4"/>
</dbReference>
<gene>
    <name evidence="3" type="primary">ACTL8</name>
</gene>
<proteinExistence type="inferred from homology"/>
<dbReference type="Gene3D" id="3.30.420.40">
    <property type="match status" value="2"/>
</dbReference>
<reference evidence="3" key="1">
    <citation type="submission" date="2025-08" db="UniProtKB">
        <authorList>
            <consortium name="RefSeq"/>
        </authorList>
    </citation>
    <scope>IDENTIFICATION</scope>
    <source>
        <tissue evidence="3">Blood</tissue>
    </source>
</reference>
<evidence type="ECO:0000313" key="2">
    <source>
        <dbReference type="Proteomes" id="UP000515165"/>
    </source>
</evidence>
<dbReference type="GeneID" id="113939463"/>
<evidence type="ECO:0000256" key="1">
    <source>
        <dbReference type="RuleBase" id="RU000487"/>
    </source>
</evidence>
<dbReference type="KEGG" id="zca:113939463"/>
<dbReference type="InterPro" id="IPR004000">
    <property type="entry name" value="Actin"/>
</dbReference>